<dbReference type="GO" id="GO:0005524">
    <property type="term" value="F:ATP binding"/>
    <property type="evidence" value="ECO:0007669"/>
    <property type="project" value="UniProtKB-KW"/>
</dbReference>
<dbReference type="SUPFAM" id="SSF48726">
    <property type="entry name" value="Immunoglobulin"/>
    <property type="match status" value="1"/>
</dbReference>
<organism evidence="7">
    <name type="scientific">Dendroctonus ponderosae</name>
    <name type="common">Mountain pine beetle</name>
    <dbReference type="NCBI Taxonomy" id="77166"/>
    <lineage>
        <taxon>Eukaryota</taxon>
        <taxon>Metazoa</taxon>
        <taxon>Ecdysozoa</taxon>
        <taxon>Arthropoda</taxon>
        <taxon>Hexapoda</taxon>
        <taxon>Insecta</taxon>
        <taxon>Pterygota</taxon>
        <taxon>Neoptera</taxon>
        <taxon>Endopterygota</taxon>
        <taxon>Coleoptera</taxon>
        <taxon>Polyphaga</taxon>
        <taxon>Cucujiformia</taxon>
        <taxon>Curculionidae</taxon>
        <taxon>Scolytinae</taxon>
        <taxon>Dendroctonus</taxon>
    </lineage>
</organism>
<keyword evidence="4" id="KW-0067">ATP-binding</keyword>
<reference evidence="7" key="1">
    <citation type="journal article" date="2013" name="Genome Biol.">
        <title>Draft genome of the mountain pine beetle, Dendroctonus ponderosae Hopkins, a major forest pest.</title>
        <authorList>
            <person name="Keeling C.I."/>
            <person name="Yuen M.M."/>
            <person name="Liao N.Y."/>
            <person name="Docking T.R."/>
            <person name="Chan S.K."/>
            <person name="Taylor G.A."/>
            <person name="Palmquist D.L."/>
            <person name="Jackman S.D."/>
            <person name="Nguyen A."/>
            <person name="Li M."/>
            <person name="Henderson H."/>
            <person name="Janes J.K."/>
            <person name="Zhao Y."/>
            <person name="Pandoh P."/>
            <person name="Moore R."/>
            <person name="Sperling F.A."/>
            <person name="Huber D.P."/>
            <person name="Birol I."/>
            <person name="Jones S.J."/>
            <person name="Bohlmann J."/>
        </authorList>
    </citation>
    <scope>NUCLEOTIDE SEQUENCE</scope>
</reference>
<feature type="compositionally biased region" description="Acidic residues" evidence="5">
    <location>
        <begin position="207"/>
        <end position="218"/>
    </location>
</feature>
<accession>N6SX08</accession>
<dbReference type="PANTHER" id="PTHR11063:SF8">
    <property type="entry name" value="DELTA-1-PYRROLINE-5-CARBOXYLATE SYNTHASE"/>
    <property type="match status" value="1"/>
</dbReference>
<dbReference type="InterPro" id="IPR036179">
    <property type="entry name" value="Ig-like_dom_sf"/>
</dbReference>
<dbReference type="Gene3D" id="2.60.40.10">
    <property type="entry name" value="Immunoglobulins"/>
    <property type="match status" value="1"/>
</dbReference>
<keyword evidence="2" id="KW-0547">Nucleotide-binding</keyword>
<evidence type="ECO:0000313" key="7">
    <source>
        <dbReference type="EMBL" id="ENN72324.1"/>
    </source>
</evidence>
<dbReference type="InterPro" id="IPR001048">
    <property type="entry name" value="Asp/Glu/Uridylate_kinase"/>
</dbReference>
<gene>
    <name evidence="7" type="ORF">YQE_10959</name>
</gene>
<evidence type="ECO:0000256" key="1">
    <source>
        <dbReference type="ARBA" id="ARBA00022679"/>
    </source>
</evidence>
<keyword evidence="6" id="KW-0472">Membrane</keyword>
<feature type="compositionally biased region" description="Polar residues" evidence="5">
    <location>
        <begin position="219"/>
        <end position="232"/>
    </location>
</feature>
<dbReference type="Gene3D" id="3.40.1160.10">
    <property type="entry name" value="Acetylglutamate kinase-like"/>
    <property type="match status" value="1"/>
</dbReference>
<keyword evidence="1" id="KW-0808">Transferase</keyword>
<dbReference type="GO" id="GO:0016301">
    <property type="term" value="F:kinase activity"/>
    <property type="evidence" value="ECO:0007669"/>
    <property type="project" value="UniProtKB-KW"/>
</dbReference>
<evidence type="ECO:0000256" key="6">
    <source>
        <dbReference type="SAM" id="Phobius"/>
    </source>
</evidence>
<feature type="transmembrane region" description="Helical" evidence="6">
    <location>
        <begin position="170"/>
        <end position="191"/>
    </location>
</feature>
<dbReference type="PRINTS" id="PR00474">
    <property type="entry name" value="GLU5KINASE"/>
</dbReference>
<proteinExistence type="predicted"/>
<keyword evidence="6" id="KW-0812">Transmembrane</keyword>
<protein>
    <submittedName>
        <fullName evidence="7">Uncharacterized protein</fullName>
    </submittedName>
</protein>
<name>N6SX08_DENPD</name>
<sequence length="490" mass="55050">MTLIFKVKKHETIKFNLLSEFANIEFWKLKKMHIDFYQTLIVLIFYIGRVVPIPITDIDSKEGILVRIAASGSTVILKCMSNDNAHNFQYWHLVNKGLIIGPANNYDSAKFRYGILSGNLTIMAVSKQEEGLYECVSRAVKGEDMNIRVVKMLVQDNWDDLYQHDYNINLIRILIALITLVLIAMGAWFVYRIWKDRYRFPSYLQNEDDDDDDDESTEELFSQPSTSKSSVKNIVVPSTSTSIVKEPQFDEDACKPVEKARIPISHRDKLKDAKRIMIKFGSAVIIQDPGKRIAMSRLANLIEQMADLHHQGREILFITSGSVAHGRTSLSAKTRKDLAKLDKKPAAAVGQPGLMYLYNTLFTKYDIQCAQVLVTETDIYQDANRKVLKDVLHKLISLRVIPILNTNDAVLPQPELPCPTLCKGINLKDNDTLAAMLSSEVGADLLIILSSIDGVFDKAPDDPNAKLLHTFSKGNKKGIEFGRASSVGVG</sequence>
<dbReference type="PANTHER" id="PTHR11063">
    <property type="entry name" value="GLUTAMATE SEMIALDEHYDE DEHYDROGENASE"/>
    <property type="match status" value="1"/>
</dbReference>
<evidence type="ECO:0000256" key="4">
    <source>
        <dbReference type="ARBA" id="ARBA00022840"/>
    </source>
</evidence>
<dbReference type="SUPFAM" id="SSF53633">
    <property type="entry name" value="Carbamate kinase-like"/>
    <property type="match status" value="1"/>
</dbReference>
<dbReference type="InterPro" id="IPR036393">
    <property type="entry name" value="AceGlu_kinase-like_sf"/>
</dbReference>
<dbReference type="InterPro" id="IPR013783">
    <property type="entry name" value="Ig-like_fold"/>
</dbReference>
<dbReference type="EMBL" id="KB741223">
    <property type="protein sequence ID" value="ENN72324.1"/>
    <property type="molecule type" value="Genomic_DNA"/>
</dbReference>
<keyword evidence="3" id="KW-0418">Kinase</keyword>
<dbReference type="OrthoDB" id="1934954at2759"/>
<evidence type="ECO:0000256" key="5">
    <source>
        <dbReference type="SAM" id="MobiDB-lite"/>
    </source>
</evidence>
<evidence type="ECO:0000256" key="2">
    <source>
        <dbReference type="ARBA" id="ARBA00022741"/>
    </source>
</evidence>
<evidence type="ECO:0000256" key="3">
    <source>
        <dbReference type="ARBA" id="ARBA00022777"/>
    </source>
</evidence>
<dbReference type="GO" id="GO:0004350">
    <property type="term" value="F:glutamate-5-semialdehyde dehydrogenase activity"/>
    <property type="evidence" value="ECO:0007669"/>
    <property type="project" value="TreeGrafter"/>
</dbReference>
<dbReference type="HOGENOM" id="CLU_556204_0_0_1"/>
<keyword evidence="6" id="KW-1133">Transmembrane helix</keyword>
<feature type="region of interest" description="Disordered" evidence="5">
    <location>
        <begin position="207"/>
        <end position="232"/>
    </location>
</feature>
<dbReference type="Pfam" id="PF00696">
    <property type="entry name" value="AA_kinase"/>
    <property type="match status" value="1"/>
</dbReference>
<feature type="non-terminal residue" evidence="7">
    <location>
        <position position="1"/>
    </location>
</feature>
<dbReference type="InterPro" id="IPR001057">
    <property type="entry name" value="Glu/AcGlu_kinase"/>
</dbReference>
<dbReference type="AlphaFoldDB" id="N6SX08"/>